<dbReference type="InterPro" id="IPR027417">
    <property type="entry name" value="P-loop_NTPase"/>
</dbReference>
<feature type="domain" description="Kinesin motor" evidence="7">
    <location>
        <begin position="1"/>
        <end position="106"/>
    </location>
</feature>
<name>A0A813H4B4_POLGL</name>
<keyword evidence="3" id="KW-0547">Nucleotide-binding</keyword>
<feature type="non-terminal residue" evidence="8">
    <location>
        <position position="1"/>
    </location>
</feature>
<dbReference type="EMBL" id="CAJNNV010030435">
    <property type="protein sequence ID" value="CAE8632522.1"/>
    <property type="molecule type" value="Genomic_DNA"/>
</dbReference>
<keyword evidence="5" id="KW-0175">Coiled coil</keyword>
<accession>A0A813H4B4</accession>
<dbReference type="Gene3D" id="3.40.850.10">
    <property type="entry name" value="Kinesin motor domain"/>
    <property type="match status" value="1"/>
</dbReference>
<comment type="subcellular location">
    <subcellularLocation>
        <location evidence="1">Cytoplasm</location>
    </subcellularLocation>
</comment>
<dbReference type="Proteomes" id="UP000654075">
    <property type="component" value="Unassembled WGS sequence"/>
</dbReference>
<keyword evidence="2" id="KW-0963">Cytoplasm</keyword>
<gene>
    <name evidence="8" type="ORF">PGLA1383_LOCUS48468</name>
</gene>
<evidence type="ECO:0000256" key="6">
    <source>
        <dbReference type="PROSITE-ProRule" id="PRU00283"/>
    </source>
</evidence>
<comment type="caution">
    <text evidence="8">The sequence shown here is derived from an EMBL/GenBank/DDBJ whole genome shotgun (WGS) entry which is preliminary data.</text>
</comment>
<keyword evidence="9" id="KW-1185">Reference proteome</keyword>
<protein>
    <recommendedName>
        <fullName evidence="7">Kinesin motor domain-containing protein</fullName>
    </recommendedName>
</protein>
<dbReference type="GO" id="GO:0051231">
    <property type="term" value="P:spindle elongation"/>
    <property type="evidence" value="ECO:0007669"/>
    <property type="project" value="TreeGrafter"/>
</dbReference>
<dbReference type="PANTHER" id="PTHR47969:SF15">
    <property type="entry name" value="CHROMOSOME-ASSOCIATED KINESIN KIF4A-RELATED"/>
    <property type="match status" value="1"/>
</dbReference>
<evidence type="ECO:0000256" key="4">
    <source>
        <dbReference type="ARBA" id="ARBA00022840"/>
    </source>
</evidence>
<dbReference type="SUPFAM" id="SSF52540">
    <property type="entry name" value="P-loop containing nucleoside triphosphate hydrolases"/>
    <property type="match status" value="1"/>
</dbReference>
<organism evidence="8 9">
    <name type="scientific">Polarella glacialis</name>
    <name type="common">Dinoflagellate</name>
    <dbReference type="NCBI Taxonomy" id="89957"/>
    <lineage>
        <taxon>Eukaryota</taxon>
        <taxon>Sar</taxon>
        <taxon>Alveolata</taxon>
        <taxon>Dinophyceae</taxon>
        <taxon>Suessiales</taxon>
        <taxon>Suessiaceae</taxon>
        <taxon>Polarella</taxon>
    </lineage>
</organism>
<evidence type="ECO:0000256" key="5">
    <source>
        <dbReference type="ARBA" id="ARBA00023054"/>
    </source>
</evidence>
<proteinExistence type="inferred from homology"/>
<dbReference type="GO" id="GO:0005737">
    <property type="term" value="C:cytoplasm"/>
    <property type="evidence" value="ECO:0007669"/>
    <property type="project" value="UniProtKB-SubCell"/>
</dbReference>
<dbReference type="InterPro" id="IPR027640">
    <property type="entry name" value="Kinesin-like_fam"/>
</dbReference>
<dbReference type="PROSITE" id="PS50067">
    <property type="entry name" value="KINESIN_MOTOR_2"/>
    <property type="match status" value="1"/>
</dbReference>
<reference evidence="8" key="1">
    <citation type="submission" date="2021-02" db="EMBL/GenBank/DDBJ databases">
        <authorList>
            <person name="Dougan E. K."/>
            <person name="Rhodes N."/>
            <person name="Thang M."/>
            <person name="Chan C."/>
        </authorList>
    </citation>
    <scope>NUCLEOTIDE SEQUENCE</scope>
</reference>
<dbReference type="GO" id="GO:0007052">
    <property type="term" value="P:mitotic spindle organization"/>
    <property type="evidence" value="ECO:0007669"/>
    <property type="project" value="TreeGrafter"/>
</dbReference>
<dbReference type="GO" id="GO:0005524">
    <property type="term" value="F:ATP binding"/>
    <property type="evidence" value="ECO:0007669"/>
    <property type="project" value="UniProtKB-KW"/>
</dbReference>
<dbReference type="GO" id="GO:0008017">
    <property type="term" value="F:microtubule binding"/>
    <property type="evidence" value="ECO:0007669"/>
    <property type="project" value="InterPro"/>
</dbReference>
<evidence type="ECO:0000256" key="2">
    <source>
        <dbReference type="ARBA" id="ARBA00022490"/>
    </source>
</evidence>
<evidence type="ECO:0000256" key="3">
    <source>
        <dbReference type="ARBA" id="ARBA00022741"/>
    </source>
</evidence>
<feature type="non-terminal residue" evidence="8">
    <location>
        <position position="106"/>
    </location>
</feature>
<dbReference type="GO" id="GO:0007018">
    <property type="term" value="P:microtubule-based movement"/>
    <property type="evidence" value="ECO:0007669"/>
    <property type="project" value="InterPro"/>
</dbReference>
<dbReference type="InterPro" id="IPR036961">
    <property type="entry name" value="Kinesin_motor_dom_sf"/>
</dbReference>
<evidence type="ECO:0000313" key="8">
    <source>
        <dbReference type="EMBL" id="CAE8632522.1"/>
    </source>
</evidence>
<evidence type="ECO:0000313" key="9">
    <source>
        <dbReference type="Proteomes" id="UP000654075"/>
    </source>
</evidence>
<comment type="caution">
    <text evidence="6">Lacks conserved residue(s) required for the propagation of feature annotation.</text>
</comment>
<dbReference type="Pfam" id="PF00225">
    <property type="entry name" value="Kinesin"/>
    <property type="match status" value="1"/>
</dbReference>
<evidence type="ECO:0000259" key="7">
    <source>
        <dbReference type="PROSITE" id="PS50067"/>
    </source>
</evidence>
<dbReference type="GO" id="GO:0003777">
    <property type="term" value="F:microtubule motor activity"/>
    <property type="evidence" value="ECO:0007669"/>
    <property type="project" value="InterPro"/>
</dbReference>
<dbReference type="PANTHER" id="PTHR47969">
    <property type="entry name" value="CHROMOSOME-ASSOCIATED KINESIN KIF4A-RELATED"/>
    <property type="match status" value="1"/>
</dbReference>
<keyword evidence="4" id="KW-0067">ATP-binding</keyword>
<dbReference type="AlphaFoldDB" id="A0A813H4B4"/>
<evidence type="ECO:0000256" key="1">
    <source>
        <dbReference type="ARBA" id="ARBA00004496"/>
    </source>
</evidence>
<sequence length="106" mass="11390">VRLDGTPAETVGIVPRAIEGLFERLEHCCLASSGAGGAGGGLRLRWNSRESAVTVENLFVFECRSAAEALGYYKAGVRSRVVASHQMNQASSRSHSVLTLTLERRS</sequence>
<dbReference type="GO" id="GO:0005875">
    <property type="term" value="C:microtubule associated complex"/>
    <property type="evidence" value="ECO:0007669"/>
    <property type="project" value="TreeGrafter"/>
</dbReference>
<dbReference type="InterPro" id="IPR001752">
    <property type="entry name" value="Kinesin_motor_dom"/>
</dbReference>
<comment type="similarity">
    <text evidence="6">Belongs to the TRAFAC class myosin-kinesin ATPase superfamily. Kinesin family.</text>
</comment>